<feature type="transmembrane region" description="Helical" evidence="8">
    <location>
        <begin position="302"/>
        <end position="322"/>
    </location>
</feature>
<name>A0A0U1Q3K2_9BURK</name>
<evidence type="ECO:0000256" key="8">
    <source>
        <dbReference type="SAM" id="Phobius"/>
    </source>
</evidence>
<evidence type="ECO:0000313" key="9">
    <source>
        <dbReference type="EMBL" id="KKW69353.1"/>
    </source>
</evidence>
<keyword evidence="5 8" id="KW-0812">Transmembrane</keyword>
<evidence type="ECO:0000256" key="4">
    <source>
        <dbReference type="ARBA" id="ARBA00022475"/>
    </source>
</evidence>
<keyword evidence="4" id="KW-1003">Cell membrane</keyword>
<organism evidence="9 10">
    <name type="scientific">Lampropedia cohaerens</name>
    <dbReference type="NCBI Taxonomy" id="1610491"/>
    <lineage>
        <taxon>Bacteria</taxon>
        <taxon>Pseudomonadati</taxon>
        <taxon>Pseudomonadota</taxon>
        <taxon>Betaproteobacteria</taxon>
        <taxon>Burkholderiales</taxon>
        <taxon>Comamonadaceae</taxon>
        <taxon>Lampropedia</taxon>
    </lineage>
</organism>
<keyword evidence="7 8" id="KW-0472">Membrane</keyword>
<dbReference type="RefSeq" id="WP_046740321.1">
    <property type="nucleotide sequence ID" value="NZ_LBNQ01000005.1"/>
</dbReference>
<sequence length="325" mass="34376">MGHVLAIIFPVFGLIAAGYLCRRIGVLGPASAAELNRFVVWLALPAMLFQNLAKADFASLLQPGFIATYAVAGLGLFAIVLLWQRRCGQSMADASVTALAGAYPNAGYMGFPLTLLLYGDASLVPTTIASMLVVCVMFGLAIVCIEAARQAGQGRVHAWLPRVCLSLLKNPLIAAPLAGGVLAALDWRLPQAADQLLNLLAAAASPCALVSLGLFLASRSGTALHAEQAIRADDSHATRSAWQLTAIKLVLMPALTWLLAVWVFALPAPLWQIAVILAALPTGTGPYMLADMYRRDGLVTARTVLFSTLASTVTLALLIHWLPRA</sequence>
<evidence type="ECO:0000256" key="2">
    <source>
        <dbReference type="ARBA" id="ARBA00010145"/>
    </source>
</evidence>
<evidence type="ECO:0000256" key="3">
    <source>
        <dbReference type="ARBA" id="ARBA00022448"/>
    </source>
</evidence>
<dbReference type="Gene3D" id="1.20.1530.20">
    <property type="match status" value="1"/>
</dbReference>
<feature type="transmembrane region" description="Helical" evidence="8">
    <location>
        <begin position="95"/>
        <end position="118"/>
    </location>
</feature>
<evidence type="ECO:0000256" key="1">
    <source>
        <dbReference type="ARBA" id="ARBA00004651"/>
    </source>
</evidence>
<dbReference type="PANTHER" id="PTHR36838:SF3">
    <property type="entry name" value="TRANSPORTER AUXIN EFFLUX CARRIER EC FAMILY"/>
    <property type="match status" value="1"/>
</dbReference>
<dbReference type="InterPro" id="IPR038770">
    <property type="entry name" value="Na+/solute_symporter_sf"/>
</dbReference>
<keyword evidence="3" id="KW-0813">Transport</keyword>
<dbReference type="AlphaFoldDB" id="A0A0U1Q3K2"/>
<evidence type="ECO:0000313" key="10">
    <source>
        <dbReference type="Proteomes" id="UP000050580"/>
    </source>
</evidence>
<evidence type="ECO:0000256" key="7">
    <source>
        <dbReference type="ARBA" id="ARBA00023136"/>
    </source>
</evidence>
<dbReference type="PATRIC" id="fig|1610491.3.peg.52"/>
<feature type="transmembrane region" description="Helical" evidence="8">
    <location>
        <begin position="271"/>
        <end position="290"/>
    </location>
</feature>
<dbReference type="PANTHER" id="PTHR36838">
    <property type="entry name" value="AUXIN EFFLUX CARRIER FAMILY PROTEIN"/>
    <property type="match status" value="1"/>
</dbReference>
<reference evidence="9 10" key="1">
    <citation type="submission" date="2015-05" db="EMBL/GenBank/DDBJ databases">
        <title>Draft genome sequence of Lampropedia sp. CT6, isolated from the microbial mat of a hot water spring, located at Manikaran, India.</title>
        <authorList>
            <person name="Tripathi C."/>
            <person name="Rani P."/>
            <person name="Mahato N.K."/>
            <person name="Lal R."/>
        </authorList>
    </citation>
    <scope>NUCLEOTIDE SEQUENCE [LARGE SCALE GENOMIC DNA]</scope>
    <source>
        <strain evidence="9 10">CT6</strain>
    </source>
</reference>
<evidence type="ECO:0000256" key="5">
    <source>
        <dbReference type="ARBA" id="ARBA00022692"/>
    </source>
</evidence>
<dbReference type="InterPro" id="IPR004776">
    <property type="entry name" value="Mem_transp_PIN-like"/>
</dbReference>
<protein>
    <recommendedName>
        <fullName evidence="11">Transporter</fullName>
    </recommendedName>
</protein>
<comment type="subcellular location">
    <subcellularLocation>
        <location evidence="1">Cell membrane</location>
        <topology evidence="1">Multi-pass membrane protein</topology>
    </subcellularLocation>
</comment>
<accession>A0A0U1Q3K2</accession>
<keyword evidence="6 8" id="KW-1133">Transmembrane helix</keyword>
<feature type="transmembrane region" description="Helical" evidence="8">
    <location>
        <begin position="166"/>
        <end position="185"/>
    </location>
</feature>
<feature type="transmembrane region" description="Helical" evidence="8">
    <location>
        <begin position="34"/>
        <end position="53"/>
    </location>
</feature>
<feature type="transmembrane region" description="Helical" evidence="8">
    <location>
        <begin position="246"/>
        <end position="265"/>
    </location>
</feature>
<proteinExistence type="inferred from homology"/>
<comment type="similarity">
    <text evidence="2">Belongs to the auxin efflux carrier (TC 2.A.69) family.</text>
</comment>
<dbReference type="Pfam" id="PF03547">
    <property type="entry name" value="Mem_trans"/>
    <property type="match status" value="1"/>
</dbReference>
<dbReference type="GO" id="GO:0005886">
    <property type="term" value="C:plasma membrane"/>
    <property type="evidence" value="ECO:0007669"/>
    <property type="project" value="UniProtKB-SubCell"/>
</dbReference>
<dbReference type="EMBL" id="LBNQ01000005">
    <property type="protein sequence ID" value="KKW69353.1"/>
    <property type="molecule type" value="Genomic_DNA"/>
</dbReference>
<dbReference type="GO" id="GO:0055085">
    <property type="term" value="P:transmembrane transport"/>
    <property type="evidence" value="ECO:0007669"/>
    <property type="project" value="InterPro"/>
</dbReference>
<dbReference type="OrthoDB" id="3435874at2"/>
<dbReference type="Proteomes" id="UP000050580">
    <property type="component" value="Unassembled WGS sequence"/>
</dbReference>
<keyword evidence="10" id="KW-1185">Reference proteome</keyword>
<gene>
    <name evidence="9" type="ORF">AAV94_00255</name>
</gene>
<feature type="transmembrane region" description="Helical" evidence="8">
    <location>
        <begin position="197"/>
        <end position="217"/>
    </location>
</feature>
<feature type="transmembrane region" description="Helical" evidence="8">
    <location>
        <begin position="6"/>
        <end position="22"/>
    </location>
</feature>
<feature type="transmembrane region" description="Helical" evidence="8">
    <location>
        <begin position="124"/>
        <end position="145"/>
    </location>
</feature>
<feature type="transmembrane region" description="Helical" evidence="8">
    <location>
        <begin position="65"/>
        <end position="83"/>
    </location>
</feature>
<evidence type="ECO:0008006" key="11">
    <source>
        <dbReference type="Google" id="ProtNLM"/>
    </source>
</evidence>
<dbReference type="STRING" id="1610491.AAV94_00255"/>
<evidence type="ECO:0000256" key="6">
    <source>
        <dbReference type="ARBA" id="ARBA00022989"/>
    </source>
</evidence>
<comment type="caution">
    <text evidence="9">The sequence shown here is derived from an EMBL/GenBank/DDBJ whole genome shotgun (WGS) entry which is preliminary data.</text>
</comment>